<sequence>MVIDLDFTEKLKQVKLEDNEHQNSKLSEQKDLEDQRIDVAIKTLEEAENEHRSTIVALFKQAAFADLKGSKDFDALLKKTKGKNVYRGTSEDSRPPKGFPS</sequence>
<reference evidence="1 2" key="1">
    <citation type="submission" date="2024-10" db="EMBL/GenBank/DDBJ databases">
        <authorList>
            <person name="Kim D."/>
        </authorList>
    </citation>
    <scope>NUCLEOTIDE SEQUENCE [LARGE SCALE GENOMIC DNA]</scope>
    <source>
        <strain evidence="1">BH-2024</strain>
    </source>
</reference>
<dbReference type="EMBL" id="JBICBT010000064">
    <property type="protein sequence ID" value="KAL3124729.1"/>
    <property type="molecule type" value="Genomic_DNA"/>
</dbReference>
<name>A0ABD2MB56_9BILA</name>
<proteinExistence type="predicted"/>
<evidence type="ECO:0000313" key="1">
    <source>
        <dbReference type="EMBL" id="KAL3124729.1"/>
    </source>
</evidence>
<dbReference type="Proteomes" id="UP001620626">
    <property type="component" value="Unassembled WGS sequence"/>
</dbReference>
<organism evidence="1 2">
    <name type="scientific">Heterodera trifolii</name>
    <dbReference type="NCBI Taxonomy" id="157864"/>
    <lineage>
        <taxon>Eukaryota</taxon>
        <taxon>Metazoa</taxon>
        <taxon>Ecdysozoa</taxon>
        <taxon>Nematoda</taxon>
        <taxon>Chromadorea</taxon>
        <taxon>Rhabditida</taxon>
        <taxon>Tylenchina</taxon>
        <taxon>Tylenchomorpha</taxon>
        <taxon>Tylenchoidea</taxon>
        <taxon>Heteroderidae</taxon>
        <taxon>Heteroderinae</taxon>
        <taxon>Heterodera</taxon>
    </lineage>
</organism>
<dbReference type="AlphaFoldDB" id="A0ABD2MB56"/>
<accession>A0ABD2MB56</accession>
<evidence type="ECO:0000313" key="2">
    <source>
        <dbReference type="Proteomes" id="UP001620626"/>
    </source>
</evidence>
<comment type="caution">
    <text evidence="1">The sequence shown here is derived from an EMBL/GenBank/DDBJ whole genome shotgun (WGS) entry which is preliminary data.</text>
</comment>
<protein>
    <submittedName>
        <fullName evidence="1">Uncharacterized protein</fullName>
    </submittedName>
</protein>
<keyword evidence="2" id="KW-1185">Reference proteome</keyword>
<gene>
    <name evidence="1" type="ORF">niasHT_001566</name>
</gene>